<evidence type="ECO:0000256" key="1">
    <source>
        <dbReference type="ARBA" id="ARBA00022630"/>
    </source>
</evidence>
<keyword evidence="4" id="KW-0520">NAD</keyword>
<dbReference type="InterPro" id="IPR002938">
    <property type="entry name" value="FAD-bd"/>
</dbReference>
<dbReference type="Pfam" id="PF01494">
    <property type="entry name" value="FAD_binding_3"/>
    <property type="match status" value="1"/>
</dbReference>
<comment type="caution">
    <text evidence="6">The sequence shown here is derived from an EMBL/GenBank/DDBJ whole genome shotgun (WGS) entry which is preliminary data.</text>
</comment>
<name>A0AA38XA05_9EURO</name>
<dbReference type="PANTHER" id="PTHR43476:SF4">
    <property type="entry name" value="BLR0106 PROTEIN"/>
    <property type="match status" value="1"/>
</dbReference>
<proteinExistence type="predicted"/>
<dbReference type="Gene3D" id="3.30.70.2450">
    <property type="match status" value="1"/>
</dbReference>
<reference evidence="6" key="1">
    <citation type="submission" date="2022-10" db="EMBL/GenBank/DDBJ databases">
        <title>Culturing micro-colonial fungi from biological soil crusts in the Mojave desert and describing Neophaeococcomyces mojavensis, and introducing the new genera and species Taxawa tesnikishii.</title>
        <authorList>
            <person name="Kurbessoian T."/>
            <person name="Stajich J.E."/>
        </authorList>
    </citation>
    <scope>NUCLEOTIDE SEQUENCE</scope>
    <source>
        <strain evidence="6">TK_41</strain>
    </source>
</reference>
<gene>
    <name evidence="6" type="ORF">H2200_005890</name>
</gene>
<dbReference type="Proteomes" id="UP001172673">
    <property type="component" value="Unassembled WGS sequence"/>
</dbReference>
<accession>A0AA38XA05</accession>
<evidence type="ECO:0000313" key="7">
    <source>
        <dbReference type="Proteomes" id="UP001172673"/>
    </source>
</evidence>
<keyword evidence="7" id="KW-1185">Reference proteome</keyword>
<dbReference type="GO" id="GO:0016491">
    <property type="term" value="F:oxidoreductase activity"/>
    <property type="evidence" value="ECO:0007669"/>
    <property type="project" value="UniProtKB-KW"/>
</dbReference>
<evidence type="ECO:0000256" key="4">
    <source>
        <dbReference type="ARBA" id="ARBA00023027"/>
    </source>
</evidence>
<protein>
    <recommendedName>
        <fullName evidence="5">FAD-binding domain-containing protein</fullName>
    </recommendedName>
</protein>
<dbReference type="SUPFAM" id="SSF51905">
    <property type="entry name" value="FAD/NAD(P)-binding domain"/>
    <property type="match status" value="1"/>
</dbReference>
<evidence type="ECO:0000259" key="5">
    <source>
        <dbReference type="Pfam" id="PF01494"/>
    </source>
</evidence>
<dbReference type="AlphaFoldDB" id="A0AA38XA05"/>
<organism evidence="6 7">
    <name type="scientific">Cladophialophora chaetospira</name>
    <dbReference type="NCBI Taxonomy" id="386627"/>
    <lineage>
        <taxon>Eukaryota</taxon>
        <taxon>Fungi</taxon>
        <taxon>Dikarya</taxon>
        <taxon>Ascomycota</taxon>
        <taxon>Pezizomycotina</taxon>
        <taxon>Eurotiomycetes</taxon>
        <taxon>Chaetothyriomycetidae</taxon>
        <taxon>Chaetothyriales</taxon>
        <taxon>Herpotrichiellaceae</taxon>
        <taxon>Cladophialophora</taxon>
    </lineage>
</organism>
<keyword evidence="1" id="KW-0285">Flavoprotein</keyword>
<sequence length="460" mass="51450">MICTCLLFPRHWQRGFAENDFERNKAMAISKIIIVGAGPSGCVLALLLANAGINVELLEASDRLDDSPRASFYPWPAVYELQRAGLLPEVRERGYVVSDGVSWRKVDGTLLARMDVSAVPYDRRLHGLPLGKLLQLTREHLDRRSNAKIRYLHKVTKIDQSEESARVFVDTPDGEQVFSADYIVGCDGANSIIRRKLFGEEFPGRTWDQQIVATNVYYDVSKHGWGQGAFIVDPEYFCLVALLQPDGLMRVSYGETPGLTREEYIARQPEKFRKILPGSPGPEDYKLVTLNPYKIHQRCADSFRVGRFLLAADAAHLCNPFGGLGLTGGLVDVGNLFDCLNGIHQDLADDSILDRYSKVRRDMWFNIIDPVSSQNLRHLLQDPDVAMKEDPLFLQRDKFSDPEFVAKLVTGINDIMHDFTKEYNQSTTTPADVPVNKVAADNLNGVTASADESLLQTTVS</sequence>
<dbReference type="GO" id="GO:0071949">
    <property type="term" value="F:FAD binding"/>
    <property type="evidence" value="ECO:0007669"/>
    <property type="project" value="InterPro"/>
</dbReference>
<feature type="domain" description="FAD-binding" evidence="5">
    <location>
        <begin position="31"/>
        <end position="363"/>
    </location>
</feature>
<evidence type="ECO:0000256" key="2">
    <source>
        <dbReference type="ARBA" id="ARBA00022827"/>
    </source>
</evidence>
<dbReference type="InterPro" id="IPR050631">
    <property type="entry name" value="PheA/TfdB_FAD_monoxygenase"/>
</dbReference>
<evidence type="ECO:0000313" key="6">
    <source>
        <dbReference type="EMBL" id="KAJ9609563.1"/>
    </source>
</evidence>
<dbReference type="PRINTS" id="PR00420">
    <property type="entry name" value="RNGMNOXGNASE"/>
</dbReference>
<dbReference type="PANTHER" id="PTHR43476">
    <property type="entry name" value="3-(3-HYDROXY-PHENYL)PROPIONATE/3-HYDROXYCINNAMIC ACID HYDROXYLASE"/>
    <property type="match status" value="1"/>
</dbReference>
<keyword evidence="2" id="KW-0274">FAD</keyword>
<dbReference type="EMBL" id="JAPDRK010000008">
    <property type="protein sequence ID" value="KAJ9609563.1"/>
    <property type="molecule type" value="Genomic_DNA"/>
</dbReference>
<evidence type="ECO:0000256" key="3">
    <source>
        <dbReference type="ARBA" id="ARBA00023002"/>
    </source>
</evidence>
<dbReference type="InterPro" id="IPR036188">
    <property type="entry name" value="FAD/NAD-bd_sf"/>
</dbReference>
<dbReference type="Gene3D" id="3.50.50.60">
    <property type="entry name" value="FAD/NAD(P)-binding domain"/>
    <property type="match status" value="1"/>
</dbReference>
<keyword evidence="3" id="KW-0560">Oxidoreductase</keyword>